<feature type="transmembrane region" description="Helical" evidence="1">
    <location>
        <begin position="127"/>
        <end position="146"/>
    </location>
</feature>
<dbReference type="EMBL" id="MCBA01000067">
    <property type="protein sequence ID" value="RGP89848.1"/>
    <property type="molecule type" value="Genomic_DNA"/>
</dbReference>
<accession>A0A395U0F4</accession>
<name>A0A395U0F4_VIBCL</name>
<keyword evidence="1" id="KW-0812">Transmembrane</keyword>
<feature type="transmembrane region" description="Helical" evidence="1">
    <location>
        <begin position="166"/>
        <end position="189"/>
    </location>
</feature>
<evidence type="ECO:0000313" key="3">
    <source>
        <dbReference type="Proteomes" id="UP000266701"/>
    </source>
</evidence>
<proteinExistence type="predicted"/>
<protein>
    <submittedName>
        <fullName evidence="2">Uncharacterized protein</fullName>
    </submittedName>
</protein>
<gene>
    <name evidence="2" type="ORF">BC353_09815</name>
</gene>
<evidence type="ECO:0000256" key="1">
    <source>
        <dbReference type="SAM" id="Phobius"/>
    </source>
</evidence>
<reference evidence="2 3" key="1">
    <citation type="journal article" date="2017" name="Emerg. Infect. Dis.">
        <title>Carbapenemase VCC-1-Producing Vibrio cholerae in Coastal Waters of Germany.</title>
        <authorList>
            <person name="Hammerl J.A."/>
            <person name="Jackel C."/>
            <person name="Bortolaia V."/>
            <person name="Schwartz K."/>
            <person name="Bier N."/>
            <person name="Hendriksen R.S."/>
            <person name="Guerra B."/>
            <person name="Strauch E."/>
        </authorList>
    </citation>
    <scope>NUCLEOTIDE SEQUENCE [LARGE SCALE GENOMIC DNA]</scope>
    <source>
        <strain evidence="2 3">VN-2825</strain>
    </source>
</reference>
<evidence type="ECO:0000313" key="2">
    <source>
        <dbReference type="EMBL" id="RGP89848.1"/>
    </source>
</evidence>
<keyword evidence="1" id="KW-1133">Transmembrane helix</keyword>
<sequence length="214" mass="24465">MSHYEIVLEMYAKDRCIGKISKKVSLPEAYAHGTSTKTKLKLSKDVAIETPLFVDSVDAESQTAVLKSKNSVWVSSKFKQQPLKAIVEQLQENDWKVTLNSQGNIFFDEREDYLTNREYIKKHNVKAPVKLIALQLFVIFGLYFGLSNGLSEKILGRFSSPGILMTIVNIAVVVFCLTLTISFHEWYAVRKHKKNLNKKNMDEQHNHAEDKDTI</sequence>
<dbReference type="AlphaFoldDB" id="A0A395U0F4"/>
<organism evidence="2 3">
    <name type="scientific">Vibrio cholerae</name>
    <dbReference type="NCBI Taxonomy" id="666"/>
    <lineage>
        <taxon>Bacteria</taxon>
        <taxon>Pseudomonadati</taxon>
        <taxon>Pseudomonadota</taxon>
        <taxon>Gammaproteobacteria</taxon>
        <taxon>Vibrionales</taxon>
        <taxon>Vibrionaceae</taxon>
        <taxon>Vibrio</taxon>
    </lineage>
</organism>
<keyword evidence="1" id="KW-0472">Membrane</keyword>
<dbReference type="Proteomes" id="UP000266701">
    <property type="component" value="Unassembled WGS sequence"/>
</dbReference>
<comment type="caution">
    <text evidence="2">The sequence shown here is derived from an EMBL/GenBank/DDBJ whole genome shotgun (WGS) entry which is preliminary data.</text>
</comment>